<proteinExistence type="predicted"/>
<protein>
    <submittedName>
        <fullName evidence="1">Uncharacterized protein</fullName>
    </submittedName>
</protein>
<dbReference type="Pfam" id="PF26325">
    <property type="entry name" value="YhjD"/>
    <property type="match status" value="1"/>
</dbReference>
<sequence length="128" mass="15351">MSTSSTAPVPSEADHLLVKKYMMHILMLDVLEQDIHTIQHVSLHMPQLYVHHLTRIQMDVTRNLTDIRMQMRRGGIRIYEENKLREGFEMRYLCRGYHRRLYLLWTFCKTEVMKEMSERLGIDLTELS</sequence>
<organism evidence="1 2">
    <name type="scientific">Paenibacillus urinalis</name>
    <dbReference type="NCBI Taxonomy" id="521520"/>
    <lineage>
        <taxon>Bacteria</taxon>
        <taxon>Bacillati</taxon>
        <taxon>Bacillota</taxon>
        <taxon>Bacilli</taxon>
        <taxon>Bacillales</taxon>
        <taxon>Paenibacillaceae</taxon>
        <taxon>Paenibacillus</taxon>
    </lineage>
</organism>
<evidence type="ECO:0000313" key="2">
    <source>
        <dbReference type="Proteomes" id="UP001220962"/>
    </source>
</evidence>
<gene>
    <name evidence="1" type="ORF">PUW23_17930</name>
</gene>
<reference evidence="1" key="1">
    <citation type="submission" date="2023-02" db="EMBL/GenBank/DDBJ databases">
        <title>Pathogen: clinical or host-associated sample.</title>
        <authorList>
            <person name="Hergert J."/>
            <person name="Casey R."/>
            <person name="Wagner J."/>
            <person name="Young E.L."/>
            <person name="Oakeson K.F."/>
        </authorList>
    </citation>
    <scope>NUCLEOTIDE SEQUENCE</scope>
    <source>
        <strain evidence="1">2022CK-00830</strain>
    </source>
</reference>
<dbReference type="AlphaFoldDB" id="A0AAX3MWF4"/>
<accession>A0AAX3MWF4</accession>
<dbReference type="InterPro" id="IPR058600">
    <property type="entry name" value="YhjD-like"/>
</dbReference>
<dbReference type="EMBL" id="CP118101">
    <property type="protein sequence ID" value="WDH81398.1"/>
    <property type="molecule type" value="Genomic_DNA"/>
</dbReference>
<dbReference type="Proteomes" id="UP001220962">
    <property type="component" value="Chromosome"/>
</dbReference>
<evidence type="ECO:0000313" key="1">
    <source>
        <dbReference type="EMBL" id="WDH81398.1"/>
    </source>
</evidence>
<name>A0AAX3MWF4_9BACL</name>
<dbReference type="RefSeq" id="WP_274358908.1">
    <property type="nucleotide sequence ID" value="NZ_CP118101.1"/>
</dbReference>